<sequence>MAQSPIPASSPSPKPHSRKGLFLPYILLAVLVVAWSIGWFFIRHRAASEMDAWLTREQAAGRSWTCADRSITGYPFRIELRCSALAFSRSDSRFTLGPVTAVVQVYQPRQGILEVGGPFHVEQGDLVADATWTSLVGSFHGASEGFVRASLVANDAKGSVRGAGPDPIDFDTKHLEFHARPTPGRFATDGAVDTSLRVTGIRLPLADAALGNTDPADLAVDATVNRATALGTGTVAKELDDWRRAGGSLDLALLSLAKGERRLQAKGSLDLDAAHRPQGQLDLRAAGVEALVGQIMGQRFGAEKGALIGSLVGQLLVGRRNQASAEAGVAAPANDALKALPPLRLADGRLMLGPFPIPNVQLPPLY</sequence>
<dbReference type="Proteomes" id="UP001549145">
    <property type="component" value="Unassembled WGS sequence"/>
</dbReference>
<comment type="caution">
    <text evidence="2">The sequence shown here is derived from an EMBL/GenBank/DDBJ whole genome shotgun (WGS) entry which is preliminary data.</text>
</comment>
<protein>
    <recommendedName>
        <fullName evidence="4">DUF2125 domain-containing protein</fullName>
    </recommendedName>
</protein>
<feature type="transmembrane region" description="Helical" evidence="1">
    <location>
        <begin position="21"/>
        <end position="42"/>
    </location>
</feature>
<organism evidence="2 3">
    <name type="scientific">Methylobacterium goesingense</name>
    <dbReference type="NCBI Taxonomy" id="243690"/>
    <lineage>
        <taxon>Bacteria</taxon>
        <taxon>Pseudomonadati</taxon>
        <taxon>Pseudomonadota</taxon>
        <taxon>Alphaproteobacteria</taxon>
        <taxon>Hyphomicrobiales</taxon>
        <taxon>Methylobacteriaceae</taxon>
        <taxon>Methylobacterium</taxon>
    </lineage>
</organism>
<keyword evidence="3" id="KW-1185">Reference proteome</keyword>
<evidence type="ECO:0000256" key="1">
    <source>
        <dbReference type="SAM" id="Phobius"/>
    </source>
</evidence>
<dbReference type="EMBL" id="JBEPMM010000001">
    <property type="protein sequence ID" value="MET3691171.1"/>
    <property type="molecule type" value="Genomic_DNA"/>
</dbReference>
<evidence type="ECO:0000313" key="2">
    <source>
        <dbReference type="EMBL" id="MET3691171.1"/>
    </source>
</evidence>
<keyword evidence="1" id="KW-1133">Transmembrane helix</keyword>
<keyword evidence="1" id="KW-0812">Transmembrane</keyword>
<evidence type="ECO:0000313" key="3">
    <source>
        <dbReference type="Proteomes" id="UP001549145"/>
    </source>
</evidence>
<keyword evidence="1" id="KW-0472">Membrane</keyword>
<name>A0ABV2L2Z9_9HYPH</name>
<dbReference type="RefSeq" id="WP_238281305.1">
    <property type="nucleotide sequence ID" value="NZ_BPQL01000122.1"/>
</dbReference>
<dbReference type="Pfam" id="PF09898">
    <property type="entry name" value="DUF2125"/>
    <property type="match status" value="1"/>
</dbReference>
<proteinExistence type="predicted"/>
<evidence type="ECO:0008006" key="4">
    <source>
        <dbReference type="Google" id="ProtNLM"/>
    </source>
</evidence>
<reference evidence="2 3" key="1">
    <citation type="submission" date="2024-06" db="EMBL/GenBank/DDBJ databases">
        <title>Genomic Encyclopedia of Type Strains, Phase IV (KMG-IV): sequencing the most valuable type-strain genomes for metagenomic binning, comparative biology and taxonomic classification.</title>
        <authorList>
            <person name="Goeker M."/>
        </authorList>
    </citation>
    <scope>NUCLEOTIDE SEQUENCE [LARGE SCALE GENOMIC DNA]</scope>
    <source>
        <strain evidence="2 3">DSM 21331</strain>
    </source>
</reference>
<dbReference type="InterPro" id="IPR018666">
    <property type="entry name" value="DUF2125"/>
</dbReference>
<accession>A0ABV2L2Z9</accession>
<gene>
    <name evidence="2" type="ORF">ABID43_000690</name>
</gene>